<keyword evidence="2" id="KW-1185">Reference proteome</keyword>
<protein>
    <submittedName>
        <fullName evidence="1">MerR family transcriptional regulator</fullName>
    </submittedName>
</protein>
<name>A0A369TI35_9PROT</name>
<dbReference type="Proteomes" id="UP000253941">
    <property type="component" value="Unassembled WGS sequence"/>
</dbReference>
<dbReference type="Pfam" id="PF13591">
    <property type="entry name" value="MerR_2"/>
    <property type="match status" value="1"/>
</dbReference>
<dbReference type="RefSeq" id="WP_114581642.1">
    <property type="nucleotide sequence ID" value="NZ_QPMH01000005.1"/>
</dbReference>
<dbReference type="Gene3D" id="1.10.1660.10">
    <property type="match status" value="1"/>
</dbReference>
<gene>
    <name evidence="1" type="ORF">DRB17_07845</name>
</gene>
<comment type="caution">
    <text evidence="1">The sequence shown here is derived from an EMBL/GenBank/DDBJ whole genome shotgun (WGS) entry which is preliminary data.</text>
</comment>
<accession>A0A369TI35</accession>
<sequence length="116" mass="13194">MAKTLVEVVNATEVSEGEIVTWVEQRWVLPVEDEGRWLFDEADVARISLIDELRSDMAVNDEAVPIVLRLLDQLYSLRQAMAEIQEAIQGLPEEHRRNLETRLQEVIGAHGDKTGE</sequence>
<reference evidence="1 2" key="1">
    <citation type="submission" date="2018-07" db="EMBL/GenBank/DDBJ databases">
        <title>Venubactetium sediminum gen. nov., sp. nov., isolated from a marine solar saltern.</title>
        <authorList>
            <person name="Wang S."/>
        </authorList>
    </citation>
    <scope>NUCLEOTIDE SEQUENCE [LARGE SCALE GENOMIC DNA]</scope>
    <source>
        <strain evidence="1 2">WD2A32</strain>
    </source>
</reference>
<evidence type="ECO:0000313" key="1">
    <source>
        <dbReference type="EMBL" id="RDD62546.1"/>
    </source>
</evidence>
<dbReference type="AlphaFoldDB" id="A0A369TI35"/>
<evidence type="ECO:0000313" key="2">
    <source>
        <dbReference type="Proteomes" id="UP000253941"/>
    </source>
</evidence>
<organism evidence="1 2">
    <name type="scientific">Ferruginivarius sediminum</name>
    <dbReference type="NCBI Taxonomy" id="2661937"/>
    <lineage>
        <taxon>Bacteria</taxon>
        <taxon>Pseudomonadati</taxon>
        <taxon>Pseudomonadota</taxon>
        <taxon>Alphaproteobacteria</taxon>
        <taxon>Rhodospirillales</taxon>
        <taxon>Rhodospirillaceae</taxon>
        <taxon>Ferruginivarius</taxon>
    </lineage>
</organism>
<proteinExistence type="predicted"/>
<dbReference type="EMBL" id="QPMH01000005">
    <property type="protein sequence ID" value="RDD62546.1"/>
    <property type="molecule type" value="Genomic_DNA"/>
</dbReference>